<protein>
    <submittedName>
        <fullName evidence="1">Uncharacterized protein</fullName>
    </submittedName>
</protein>
<dbReference type="EMBL" id="KN882013">
    <property type="protein sequence ID" value="KIY47107.1"/>
    <property type="molecule type" value="Genomic_DNA"/>
</dbReference>
<proteinExistence type="predicted"/>
<reference evidence="1 2" key="1">
    <citation type="journal article" date="2015" name="Fungal Genet. Biol.">
        <title>Evolution of novel wood decay mechanisms in Agaricales revealed by the genome sequences of Fistulina hepatica and Cylindrobasidium torrendii.</title>
        <authorList>
            <person name="Floudas D."/>
            <person name="Held B.W."/>
            <person name="Riley R."/>
            <person name="Nagy L.G."/>
            <person name="Koehler G."/>
            <person name="Ransdell A.S."/>
            <person name="Younus H."/>
            <person name="Chow J."/>
            <person name="Chiniquy J."/>
            <person name="Lipzen A."/>
            <person name="Tritt A."/>
            <person name="Sun H."/>
            <person name="Haridas S."/>
            <person name="LaButti K."/>
            <person name="Ohm R.A."/>
            <person name="Kues U."/>
            <person name="Blanchette R.A."/>
            <person name="Grigoriev I.V."/>
            <person name="Minto R.E."/>
            <person name="Hibbett D.S."/>
        </authorList>
    </citation>
    <scope>NUCLEOTIDE SEQUENCE [LARGE SCALE GENOMIC DNA]</scope>
    <source>
        <strain evidence="1 2">ATCC 64428</strain>
    </source>
</reference>
<accession>A0A0D7A7V7</accession>
<evidence type="ECO:0000313" key="1">
    <source>
        <dbReference type="EMBL" id="KIY47107.1"/>
    </source>
</evidence>
<dbReference type="AlphaFoldDB" id="A0A0D7A7V7"/>
<dbReference type="Proteomes" id="UP000054144">
    <property type="component" value="Unassembled WGS sequence"/>
</dbReference>
<keyword evidence="2" id="KW-1185">Reference proteome</keyword>
<name>A0A0D7A7V7_9AGAR</name>
<gene>
    <name evidence="1" type="ORF">FISHEDRAFT_59892</name>
</gene>
<evidence type="ECO:0000313" key="2">
    <source>
        <dbReference type="Proteomes" id="UP000054144"/>
    </source>
</evidence>
<sequence length="154" mass="17537">MSFDDATLNGMPVESEFLDNIFGHMGPFCQSQAAPTVTIKHLNDKLLLGRRVHVQMSTDSIPNAYYATTMGLRVHLQDIGGRDGLVRLNCLPDDRVGGQYIFEAQFETWEQARVAYNTTNGLTAWWTIHKLLVAHLADQYPYHIIVSLWQYHTQ</sequence>
<organism evidence="1 2">
    <name type="scientific">Fistulina hepatica ATCC 64428</name>
    <dbReference type="NCBI Taxonomy" id="1128425"/>
    <lineage>
        <taxon>Eukaryota</taxon>
        <taxon>Fungi</taxon>
        <taxon>Dikarya</taxon>
        <taxon>Basidiomycota</taxon>
        <taxon>Agaricomycotina</taxon>
        <taxon>Agaricomycetes</taxon>
        <taxon>Agaricomycetidae</taxon>
        <taxon>Agaricales</taxon>
        <taxon>Fistulinaceae</taxon>
        <taxon>Fistulina</taxon>
    </lineage>
</organism>